<protein>
    <submittedName>
        <fullName evidence="2">Amidohydrolase</fullName>
    </submittedName>
</protein>
<dbReference type="InterPro" id="IPR006680">
    <property type="entry name" value="Amidohydro-rel"/>
</dbReference>
<reference evidence="2" key="1">
    <citation type="submission" date="2021-01" db="EMBL/GenBank/DDBJ databases">
        <title>Whole genome shotgun sequence of Planosporangium mesophilum NBRC 109066.</title>
        <authorList>
            <person name="Komaki H."/>
            <person name="Tamura T."/>
        </authorList>
    </citation>
    <scope>NUCLEOTIDE SEQUENCE</scope>
    <source>
        <strain evidence="2">NBRC 109066</strain>
    </source>
</reference>
<dbReference type="PANTHER" id="PTHR43135">
    <property type="entry name" value="ALPHA-D-RIBOSE 1-METHYLPHOSPHONATE 5-TRIPHOSPHATE DIPHOSPHATASE"/>
    <property type="match status" value="1"/>
</dbReference>
<evidence type="ECO:0000313" key="2">
    <source>
        <dbReference type="EMBL" id="GII23674.1"/>
    </source>
</evidence>
<dbReference type="Pfam" id="PF01979">
    <property type="entry name" value="Amidohydro_1"/>
    <property type="match status" value="1"/>
</dbReference>
<dbReference type="InterPro" id="IPR011059">
    <property type="entry name" value="Metal-dep_hydrolase_composite"/>
</dbReference>
<accession>A0A8J3X1T0</accession>
<keyword evidence="3" id="KW-1185">Reference proteome</keyword>
<dbReference type="Gene3D" id="2.30.40.10">
    <property type="entry name" value="Urease, subunit C, domain 1"/>
    <property type="match status" value="1"/>
</dbReference>
<dbReference type="InterPro" id="IPR032466">
    <property type="entry name" value="Metal_Hydrolase"/>
</dbReference>
<dbReference type="SUPFAM" id="SSF51338">
    <property type="entry name" value="Composite domain of metallo-dependent hydrolases"/>
    <property type="match status" value="1"/>
</dbReference>
<dbReference type="GO" id="GO:0016810">
    <property type="term" value="F:hydrolase activity, acting on carbon-nitrogen (but not peptide) bonds"/>
    <property type="evidence" value="ECO:0007669"/>
    <property type="project" value="InterPro"/>
</dbReference>
<dbReference type="RefSeq" id="WP_168114300.1">
    <property type="nucleotide sequence ID" value="NZ_BOON01000031.1"/>
</dbReference>
<dbReference type="EMBL" id="BOON01000031">
    <property type="protein sequence ID" value="GII23674.1"/>
    <property type="molecule type" value="Genomic_DNA"/>
</dbReference>
<evidence type="ECO:0000313" key="3">
    <source>
        <dbReference type="Proteomes" id="UP000599074"/>
    </source>
</evidence>
<feature type="domain" description="Amidohydrolase-related" evidence="1">
    <location>
        <begin position="46"/>
        <end position="358"/>
    </location>
</feature>
<gene>
    <name evidence="2" type="ORF">Pme01_32710</name>
</gene>
<dbReference type="PANTHER" id="PTHR43135:SF3">
    <property type="entry name" value="ALPHA-D-RIBOSE 1-METHYLPHOSPHONATE 5-TRIPHOSPHATE DIPHOSPHATASE"/>
    <property type="match status" value="1"/>
</dbReference>
<sequence>MKTALRNVRVFDGRQLLSPGTVVLDGDRIGSDTSGATMVVDGAGAVLLPGLTDAHLHLDGRSALERLVRYGVTTALDMANAPPEFVDSMRGVRGLPDIRSAGTAALAPGSVHSHIPEIGERGLIRTAGEAERFVTERFAEGSDFLKILIDLPGPSPDRATIDALVATAHGLGRLVVAHALSYEAAEVAQAAGVDALTHTPLDRQLDRTAADRMAAAGRILIPTLVMMEALTAPSTPPEMLAEWAMPGASYDSARASVAAAYRAGVPVLAGTDTNTDAEAAGTFTFGDSLHHELELLVDAGLSTIDALRAATVLPAEHFGLTDRGVVAPGRRADLVLVDGDPLHDIRAVRSISRVWCDGIEHTPARLAKQS</sequence>
<name>A0A8J3X1T0_9ACTN</name>
<dbReference type="Gene3D" id="3.40.50.10910">
    <property type="entry name" value="Amidohydrolase"/>
    <property type="match status" value="1"/>
</dbReference>
<dbReference type="AlphaFoldDB" id="A0A8J3X1T0"/>
<dbReference type="InterPro" id="IPR051781">
    <property type="entry name" value="Metallo-dep_Hydrolase"/>
</dbReference>
<evidence type="ECO:0000259" key="1">
    <source>
        <dbReference type="Pfam" id="PF01979"/>
    </source>
</evidence>
<dbReference type="Proteomes" id="UP000599074">
    <property type="component" value="Unassembled WGS sequence"/>
</dbReference>
<dbReference type="Gene3D" id="1.20.58.520">
    <property type="entry name" value="Amidohydrolase"/>
    <property type="match status" value="1"/>
</dbReference>
<proteinExistence type="predicted"/>
<dbReference type="SUPFAM" id="SSF51556">
    <property type="entry name" value="Metallo-dependent hydrolases"/>
    <property type="match status" value="1"/>
</dbReference>
<comment type="caution">
    <text evidence="2">The sequence shown here is derived from an EMBL/GenBank/DDBJ whole genome shotgun (WGS) entry which is preliminary data.</text>
</comment>
<organism evidence="2 3">
    <name type="scientific">Planosporangium mesophilum</name>
    <dbReference type="NCBI Taxonomy" id="689768"/>
    <lineage>
        <taxon>Bacteria</taxon>
        <taxon>Bacillati</taxon>
        <taxon>Actinomycetota</taxon>
        <taxon>Actinomycetes</taxon>
        <taxon>Micromonosporales</taxon>
        <taxon>Micromonosporaceae</taxon>
        <taxon>Planosporangium</taxon>
    </lineage>
</organism>
<dbReference type="Gene3D" id="3.30.110.90">
    <property type="entry name" value="Amidohydrolase"/>
    <property type="match status" value="1"/>
</dbReference>